<keyword evidence="10" id="KW-1185">Reference proteome</keyword>
<accession>A0ABV7MD21</accession>
<keyword evidence="1" id="KW-0813">Transport</keyword>
<evidence type="ECO:0000313" key="10">
    <source>
        <dbReference type="Proteomes" id="UP001595607"/>
    </source>
</evidence>
<dbReference type="SUPFAM" id="SSF46626">
    <property type="entry name" value="Cytochrome c"/>
    <property type="match status" value="1"/>
</dbReference>
<dbReference type="RefSeq" id="WP_189575878.1">
    <property type="nucleotide sequence ID" value="NZ_BMXU01000002.1"/>
</dbReference>
<evidence type="ECO:0000259" key="8">
    <source>
        <dbReference type="PROSITE" id="PS51007"/>
    </source>
</evidence>
<proteinExistence type="predicted"/>
<keyword evidence="2 6" id="KW-0349">Heme</keyword>
<feature type="signal peptide" evidence="7">
    <location>
        <begin position="1"/>
        <end position="22"/>
    </location>
</feature>
<dbReference type="Pfam" id="PF00034">
    <property type="entry name" value="Cytochrom_C"/>
    <property type="match status" value="1"/>
</dbReference>
<protein>
    <submittedName>
        <fullName evidence="9">C-type cytochrome</fullName>
    </submittedName>
</protein>
<comment type="caution">
    <text evidence="9">The sequence shown here is derived from an EMBL/GenBank/DDBJ whole genome shotgun (WGS) entry which is preliminary data.</text>
</comment>
<gene>
    <name evidence="9" type="ORF">ACFONP_11590</name>
</gene>
<evidence type="ECO:0000256" key="7">
    <source>
        <dbReference type="SAM" id="SignalP"/>
    </source>
</evidence>
<dbReference type="EMBL" id="JBHRVA010000003">
    <property type="protein sequence ID" value="MFC3303373.1"/>
    <property type="molecule type" value="Genomic_DNA"/>
</dbReference>
<keyword evidence="3 6" id="KW-0479">Metal-binding</keyword>
<keyword evidence="4" id="KW-0249">Electron transport</keyword>
<dbReference type="PANTHER" id="PTHR11961">
    <property type="entry name" value="CYTOCHROME C"/>
    <property type="match status" value="1"/>
</dbReference>
<dbReference type="PRINTS" id="PR00604">
    <property type="entry name" value="CYTCHRMECIAB"/>
</dbReference>
<name>A0ABV7MD21_9PROT</name>
<keyword evidence="5 6" id="KW-0408">Iron</keyword>
<evidence type="ECO:0000256" key="2">
    <source>
        <dbReference type="ARBA" id="ARBA00022617"/>
    </source>
</evidence>
<reference evidence="10" key="1">
    <citation type="journal article" date="2019" name="Int. J. Syst. Evol. Microbiol.">
        <title>The Global Catalogue of Microorganisms (GCM) 10K type strain sequencing project: providing services to taxonomists for standard genome sequencing and annotation.</title>
        <authorList>
            <consortium name="The Broad Institute Genomics Platform"/>
            <consortium name="The Broad Institute Genome Sequencing Center for Infectious Disease"/>
            <person name="Wu L."/>
            <person name="Ma J."/>
        </authorList>
    </citation>
    <scope>NUCLEOTIDE SEQUENCE [LARGE SCALE GENOMIC DNA]</scope>
    <source>
        <strain evidence="10">KCTC 22245</strain>
    </source>
</reference>
<evidence type="ECO:0000256" key="6">
    <source>
        <dbReference type="PROSITE-ProRule" id="PRU00433"/>
    </source>
</evidence>
<dbReference type="Proteomes" id="UP001595607">
    <property type="component" value="Unassembled WGS sequence"/>
</dbReference>
<evidence type="ECO:0000256" key="4">
    <source>
        <dbReference type="ARBA" id="ARBA00022982"/>
    </source>
</evidence>
<dbReference type="PROSITE" id="PS51007">
    <property type="entry name" value="CYTC"/>
    <property type="match status" value="1"/>
</dbReference>
<sequence>MRTKLATLAFGAFLLSSCGGGAEEPEVTVEERLAMPADPENGRRIFRQCAVCHEVTPGARHRVGPNLWGVYGKPAGQYADFSYSSALKRSDVVWDDETLDAYLKAPQSVIPGGRMSYAGNSNPADRRDIIAYLKTLEGEAPE</sequence>
<evidence type="ECO:0000256" key="3">
    <source>
        <dbReference type="ARBA" id="ARBA00022723"/>
    </source>
</evidence>
<feature type="domain" description="Cytochrome c" evidence="8">
    <location>
        <begin position="37"/>
        <end position="137"/>
    </location>
</feature>
<evidence type="ECO:0000313" key="9">
    <source>
        <dbReference type="EMBL" id="MFC3303373.1"/>
    </source>
</evidence>
<dbReference type="InterPro" id="IPR002327">
    <property type="entry name" value="Cyt_c_1A/1B"/>
</dbReference>
<dbReference type="InterPro" id="IPR036909">
    <property type="entry name" value="Cyt_c-like_dom_sf"/>
</dbReference>
<dbReference type="PROSITE" id="PS51257">
    <property type="entry name" value="PROKAR_LIPOPROTEIN"/>
    <property type="match status" value="1"/>
</dbReference>
<dbReference type="Gene3D" id="1.10.760.10">
    <property type="entry name" value="Cytochrome c-like domain"/>
    <property type="match status" value="1"/>
</dbReference>
<feature type="chain" id="PRO_5047302938" evidence="7">
    <location>
        <begin position="23"/>
        <end position="142"/>
    </location>
</feature>
<organism evidence="9 10">
    <name type="scientific">Parvularcula lutaonensis</name>
    <dbReference type="NCBI Taxonomy" id="491923"/>
    <lineage>
        <taxon>Bacteria</taxon>
        <taxon>Pseudomonadati</taxon>
        <taxon>Pseudomonadota</taxon>
        <taxon>Alphaproteobacteria</taxon>
        <taxon>Parvularculales</taxon>
        <taxon>Parvularculaceae</taxon>
        <taxon>Parvularcula</taxon>
    </lineage>
</organism>
<dbReference type="InterPro" id="IPR009056">
    <property type="entry name" value="Cyt_c-like_dom"/>
</dbReference>
<keyword evidence="7" id="KW-0732">Signal</keyword>
<evidence type="ECO:0000256" key="1">
    <source>
        <dbReference type="ARBA" id="ARBA00022448"/>
    </source>
</evidence>
<evidence type="ECO:0000256" key="5">
    <source>
        <dbReference type="ARBA" id="ARBA00023004"/>
    </source>
</evidence>